<feature type="transmembrane region" description="Helical" evidence="6">
    <location>
        <begin position="247"/>
        <end position="267"/>
    </location>
</feature>
<dbReference type="Proteomes" id="UP000279259">
    <property type="component" value="Unassembled WGS sequence"/>
</dbReference>
<gene>
    <name evidence="7" type="ORF">EHS25_009403</name>
</gene>
<keyword evidence="8" id="KW-1185">Reference proteome</keyword>
<protein>
    <recommendedName>
        <fullName evidence="9">Uracil permease</fullName>
    </recommendedName>
</protein>
<feature type="transmembrane region" description="Helical" evidence="6">
    <location>
        <begin position="331"/>
        <end position="353"/>
    </location>
</feature>
<evidence type="ECO:0000256" key="6">
    <source>
        <dbReference type="SAM" id="Phobius"/>
    </source>
</evidence>
<feature type="transmembrane region" description="Helical" evidence="6">
    <location>
        <begin position="119"/>
        <end position="141"/>
    </location>
</feature>
<feature type="transmembrane region" description="Helical" evidence="6">
    <location>
        <begin position="83"/>
        <end position="107"/>
    </location>
</feature>
<evidence type="ECO:0000313" key="8">
    <source>
        <dbReference type="Proteomes" id="UP000279259"/>
    </source>
</evidence>
<evidence type="ECO:0000256" key="4">
    <source>
        <dbReference type="ARBA" id="ARBA00022989"/>
    </source>
</evidence>
<evidence type="ECO:0000256" key="5">
    <source>
        <dbReference type="ARBA" id="ARBA00023136"/>
    </source>
</evidence>
<dbReference type="Pfam" id="PF02133">
    <property type="entry name" value="Transp_cyt_pur"/>
    <property type="match status" value="1"/>
</dbReference>
<proteinExistence type="inferred from homology"/>
<keyword evidence="4 6" id="KW-1133">Transmembrane helix</keyword>
<dbReference type="GO" id="GO:0015205">
    <property type="term" value="F:nucleobase transmembrane transporter activity"/>
    <property type="evidence" value="ECO:0007669"/>
    <property type="project" value="TreeGrafter"/>
</dbReference>
<evidence type="ECO:0000313" key="7">
    <source>
        <dbReference type="EMBL" id="RSH92032.1"/>
    </source>
</evidence>
<feature type="transmembrane region" description="Helical" evidence="6">
    <location>
        <begin position="399"/>
        <end position="424"/>
    </location>
</feature>
<feature type="transmembrane region" description="Helical" evidence="6">
    <location>
        <begin position="208"/>
        <end position="227"/>
    </location>
</feature>
<name>A0A427YLP7_9TREE</name>
<evidence type="ECO:0000256" key="1">
    <source>
        <dbReference type="ARBA" id="ARBA00004141"/>
    </source>
</evidence>
<keyword evidence="5 6" id="KW-0472">Membrane</keyword>
<reference evidence="7 8" key="1">
    <citation type="submission" date="2018-11" db="EMBL/GenBank/DDBJ databases">
        <title>Genome sequence of Saitozyma podzolica DSM 27192.</title>
        <authorList>
            <person name="Aliyu H."/>
            <person name="Gorte O."/>
            <person name="Ochsenreither K."/>
        </authorList>
    </citation>
    <scope>NUCLEOTIDE SEQUENCE [LARGE SCALE GENOMIC DNA]</scope>
    <source>
        <strain evidence="7 8">DSM 27192</strain>
    </source>
</reference>
<dbReference type="CDD" id="cd11482">
    <property type="entry name" value="SLC-NCS1sbd_NRT1-like"/>
    <property type="match status" value="1"/>
</dbReference>
<comment type="caution">
    <text evidence="7">The sequence shown here is derived from an EMBL/GenBank/DDBJ whole genome shotgun (WGS) entry which is preliminary data.</text>
</comment>
<accession>A0A427YLP7</accession>
<dbReference type="EMBL" id="RSCD01000007">
    <property type="protein sequence ID" value="RSH92032.1"/>
    <property type="molecule type" value="Genomic_DNA"/>
</dbReference>
<organism evidence="7 8">
    <name type="scientific">Saitozyma podzolica</name>
    <dbReference type="NCBI Taxonomy" id="1890683"/>
    <lineage>
        <taxon>Eukaryota</taxon>
        <taxon>Fungi</taxon>
        <taxon>Dikarya</taxon>
        <taxon>Basidiomycota</taxon>
        <taxon>Agaricomycotina</taxon>
        <taxon>Tremellomycetes</taxon>
        <taxon>Tremellales</taxon>
        <taxon>Trimorphomycetaceae</taxon>
        <taxon>Saitozyma</taxon>
    </lineage>
</organism>
<feature type="transmembrane region" description="Helical" evidence="6">
    <location>
        <begin position="179"/>
        <end position="196"/>
    </location>
</feature>
<feature type="transmembrane region" description="Helical" evidence="6">
    <location>
        <begin position="288"/>
        <end position="311"/>
    </location>
</feature>
<dbReference type="InterPro" id="IPR001248">
    <property type="entry name" value="Pur-cyt_permease"/>
</dbReference>
<sequence>MAIGETVRYRTTSLSAWKLPKEDSCIAPDNVWSNKDMDPTPPEDRRWTSWTFITYWGCDLLNPGTWATVSSFVVLGLTWWESVLAVFTGGFLCAIVITANGYIGATLHTPFAITARATFGYWGSKFVVLSRCVIACFWLAINSWSGGQFVTLMIEAIWPQYANLANTIPASQGATSKDFLSFFLFWLMQTPFCFIHPSKLAWLFNAKAILVPIVAVGTLIWALKISGSETSAALGSLSNRVAPGAPRFIAFCASVTAAMGTWSTLSLNIGDFARYQRSRSSTWVQMAVFPALFAILSIFAAITAACCYAKYGEALYQPYEVVAKWNTSAGGRTAMFLASLVWALANATTNITANSISAANDMTSLAPKWLNIKRGQLIACTIGVWGFAPWKVLDSAENFLTFMSSYSIVLAPLAGLMAVDFFIVKKGKYDVYELYKPDGIYRYFGGWNWRSYTALLVAVALNLPGMINAIQPTVEIGNIYYLYMLSNVTGDFIAITLYLLLNRFFPAYDSLMEEPIHDVAEYHSSYGAAAESGAARGYYKEKTDDAVDQRVVPAGETHA</sequence>
<dbReference type="GO" id="GO:0005886">
    <property type="term" value="C:plasma membrane"/>
    <property type="evidence" value="ECO:0007669"/>
    <property type="project" value="TreeGrafter"/>
</dbReference>
<comment type="subcellular location">
    <subcellularLocation>
        <location evidence="1">Membrane</location>
        <topology evidence="1">Multi-pass membrane protein</topology>
    </subcellularLocation>
</comment>
<dbReference type="InterPro" id="IPR045225">
    <property type="entry name" value="Uracil/uridine/allantoin_perm"/>
</dbReference>
<feature type="transmembrane region" description="Helical" evidence="6">
    <location>
        <begin position="480"/>
        <end position="501"/>
    </location>
</feature>
<evidence type="ECO:0000256" key="3">
    <source>
        <dbReference type="ARBA" id="ARBA00022692"/>
    </source>
</evidence>
<feature type="transmembrane region" description="Helical" evidence="6">
    <location>
        <begin position="452"/>
        <end position="474"/>
    </location>
</feature>
<evidence type="ECO:0008006" key="9">
    <source>
        <dbReference type="Google" id="ProtNLM"/>
    </source>
</evidence>
<dbReference type="Gene3D" id="1.10.4160.10">
    <property type="entry name" value="Hydantoin permease"/>
    <property type="match status" value="1"/>
</dbReference>
<dbReference type="PANTHER" id="PTHR30618:SF0">
    <property type="entry name" value="PURINE-URACIL PERMEASE NCS1"/>
    <property type="match status" value="1"/>
</dbReference>
<feature type="transmembrane region" description="Helical" evidence="6">
    <location>
        <begin position="374"/>
        <end position="393"/>
    </location>
</feature>
<evidence type="ECO:0000256" key="2">
    <source>
        <dbReference type="ARBA" id="ARBA00008974"/>
    </source>
</evidence>
<keyword evidence="3 6" id="KW-0812">Transmembrane</keyword>
<dbReference type="PANTHER" id="PTHR30618">
    <property type="entry name" value="NCS1 FAMILY PURINE/PYRIMIDINE TRANSPORTER"/>
    <property type="match status" value="1"/>
</dbReference>
<comment type="similarity">
    <text evidence="2">Belongs to the purine-cytosine permease (2.A.39) family.</text>
</comment>
<dbReference type="OrthoDB" id="2018619at2759"/>
<dbReference type="AlphaFoldDB" id="A0A427YLP7"/>